<evidence type="ECO:0008006" key="3">
    <source>
        <dbReference type="Google" id="ProtNLM"/>
    </source>
</evidence>
<dbReference type="KEGG" id="fgg:FSB75_20310"/>
<proteinExistence type="predicted"/>
<evidence type="ECO:0000313" key="1">
    <source>
        <dbReference type="EMBL" id="QEC58149.1"/>
    </source>
</evidence>
<keyword evidence="2" id="KW-1185">Reference proteome</keyword>
<accession>A0A5B8UPI6</accession>
<dbReference type="PROSITE" id="PS51257">
    <property type="entry name" value="PROKAR_LIPOPROTEIN"/>
    <property type="match status" value="1"/>
</dbReference>
<dbReference type="AlphaFoldDB" id="A0A5B8UPI6"/>
<organism evidence="1 2">
    <name type="scientific">Flavisolibacter ginsenosidimutans</name>
    <dbReference type="NCBI Taxonomy" id="661481"/>
    <lineage>
        <taxon>Bacteria</taxon>
        <taxon>Pseudomonadati</taxon>
        <taxon>Bacteroidota</taxon>
        <taxon>Chitinophagia</taxon>
        <taxon>Chitinophagales</taxon>
        <taxon>Chitinophagaceae</taxon>
        <taxon>Flavisolibacter</taxon>
    </lineage>
</organism>
<dbReference type="OrthoDB" id="662322at2"/>
<reference evidence="1 2" key="1">
    <citation type="journal article" date="2015" name="Int. J. Syst. Evol. Microbiol.">
        <title>Flavisolibacter ginsenosidimutans sp. nov., with ginsenoside-converting activity isolated from soil used for cultivating ginseng.</title>
        <authorList>
            <person name="Zhao Y."/>
            <person name="Liu Q."/>
            <person name="Kang M.S."/>
            <person name="Jin F."/>
            <person name="Yu H."/>
            <person name="Im W.T."/>
        </authorList>
    </citation>
    <scope>NUCLEOTIDE SEQUENCE [LARGE SCALE GENOMIC DNA]</scope>
    <source>
        <strain evidence="1 2">Gsoil 636</strain>
    </source>
</reference>
<dbReference type="Proteomes" id="UP000321204">
    <property type="component" value="Chromosome"/>
</dbReference>
<name>A0A5B8UPI6_9BACT</name>
<protein>
    <recommendedName>
        <fullName evidence="3">DUF4382 domain-containing protein</fullName>
    </recommendedName>
</protein>
<evidence type="ECO:0000313" key="2">
    <source>
        <dbReference type="Proteomes" id="UP000321204"/>
    </source>
</evidence>
<gene>
    <name evidence="1" type="ORF">FSB75_20310</name>
</gene>
<dbReference type="EMBL" id="CP042433">
    <property type="protein sequence ID" value="QEC58149.1"/>
    <property type="molecule type" value="Genomic_DNA"/>
</dbReference>
<sequence>MKSKHLLTALLFSPVFFSCKKENTSENTAATSFAYQLKTVNPSSPLAGIILLAGGRTDANASIQWTSGTASANLLKFEAEGSGGEVEFKQNVQQRIDLFAAASVLGNISVPAGTYKEVEFKALLAPNGNAKALQLNGMFTSGATSIPVSFQIDKPVELKAEKDNVIVAAGSTYSALNSIDLSLLTNGVSETDLLNASRTNGTIILSSNANSNIYNTVLANLTSHRHEAEVNHH</sequence>
<dbReference type="RefSeq" id="WP_146791206.1">
    <property type="nucleotide sequence ID" value="NZ_BAABIO010000003.1"/>
</dbReference>